<dbReference type="OrthoDB" id="9764669at2"/>
<evidence type="ECO:0000259" key="15">
    <source>
        <dbReference type="Pfam" id="PF00593"/>
    </source>
</evidence>
<sequence length="762" mass="84406">MSLPTIQKTHLALAVMAIATASAQAEETLPSTQPTLLDQVTVSATRTEQTLDSVASSVDVTTADDIEKRMANDINDLVRYEPGVTVTDDGRTGAGSFNIRGMDANRVKITVDGVDQAKAFDSTKMFLRSQRNFIDLETIKAVEVVKGPASTVHGSDAIGGVVAFVTKDPADFLKPEGDDSYASLKGGYSSADSAFSETGTLANRSGDLESLLIYTRRDAKETQTHGGADVNGDARGEADPKDIGVNNVLGKLQYQLSDAHRIGVTAEWRELKSDTDLLSMVGVTPEGNDAPYEKFIAKDSTQRKRIGVFHDWEAFNSAFDTLHWSLNWQESETNQITNDKMGVNTETRRGFPERLETQERKKDYLYKETSWQFDLNMAKELSIDSVSHLFSYGLAFERKEQNNLNKTTYIQDTKNEGEEISRYAPKATVNSVGVYLQDEITLLDDRLTVTPGIRYDSFSPKTETDQYYPTEVKDKSYDNWSAKLGSVYKFTDIISGFAQISQGFGTPDMFAMYFEEKVPGIVHVKPNPNLKPEKSESIEVGLRANGSLGSAELTFFYNQYDDFIEQVYLGRNSQYRAGIYQYQNLDDTTIKGVEFKGNLWLDEAVGAPMGTSLKTAIAWSKGKGTLTDASGSLLENEPLNSIAPLTAVIGLGYDAPSENWGGELMWTLVAEKEKDDISQNDTAADETRPNGDQFATPGYGIVDMTTYYKPVKDVTLTAGIFNIADKKYWKWDDVRGLSSTYEGLNRYTQSGRNFSVSVKWEI</sequence>
<evidence type="ECO:0000313" key="18">
    <source>
        <dbReference type="Proteomes" id="UP000028073"/>
    </source>
</evidence>
<feature type="domain" description="TonB-dependent receptor plug" evidence="16">
    <location>
        <begin position="52"/>
        <end position="161"/>
    </location>
</feature>
<dbReference type="Pfam" id="PF07715">
    <property type="entry name" value="Plug"/>
    <property type="match status" value="1"/>
</dbReference>
<evidence type="ECO:0000256" key="3">
    <source>
        <dbReference type="ARBA" id="ARBA00022448"/>
    </source>
</evidence>
<dbReference type="InterPro" id="IPR036942">
    <property type="entry name" value="Beta-barrel_TonB_sf"/>
</dbReference>
<evidence type="ECO:0000256" key="9">
    <source>
        <dbReference type="ARBA" id="ARBA00023170"/>
    </source>
</evidence>
<dbReference type="InterPro" id="IPR037066">
    <property type="entry name" value="Plug_dom_sf"/>
</dbReference>
<feature type="domain" description="TonB-dependent receptor-like beta-barrel" evidence="15">
    <location>
        <begin position="256"/>
        <end position="723"/>
    </location>
</feature>
<comment type="caution">
    <text evidence="17">The sequence shown here is derived from an EMBL/GenBank/DDBJ whole genome shotgun (WGS) entry which is preliminary data.</text>
</comment>
<evidence type="ECO:0000256" key="12">
    <source>
        <dbReference type="RuleBase" id="RU003357"/>
    </source>
</evidence>
<dbReference type="GO" id="GO:0015344">
    <property type="term" value="F:siderophore uptake transmembrane transporter activity"/>
    <property type="evidence" value="ECO:0007669"/>
    <property type="project" value="TreeGrafter"/>
</dbReference>
<organism evidence="17 18">
    <name type="scientific">Endozoicomonas numazuensis</name>
    <dbReference type="NCBI Taxonomy" id="1137799"/>
    <lineage>
        <taxon>Bacteria</taxon>
        <taxon>Pseudomonadati</taxon>
        <taxon>Pseudomonadota</taxon>
        <taxon>Gammaproteobacteria</taxon>
        <taxon>Oceanospirillales</taxon>
        <taxon>Endozoicomonadaceae</taxon>
        <taxon>Endozoicomonas</taxon>
    </lineage>
</organism>
<keyword evidence="3 11" id="KW-0813">Transport</keyword>
<dbReference type="Pfam" id="PF00593">
    <property type="entry name" value="TonB_dep_Rec_b-barrel"/>
    <property type="match status" value="1"/>
</dbReference>
<dbReference type="GO" id="GO:0044718">
    <property type="term" value="P:siderophore transmembrane transport"/>
    <property type="evidence" value="ECO:0007669"/>
    <property type="project" value="TreeGrafter"/>
</dbReference>
<evidence type="ECO:0000256" key="5">
    <source>
        <dbReference type="ARBA" id="ARBA00022692"/>
    </source>
</evidence>
<keyword evidence="8 11" id="KW-0472">Membrane</keyword>
<dbReference type="Proteomes" id="UP000028073">
    <property type="component" value="Unassembled WGS sequence"/>
</dbReference>
<evidence type="ECO:0000256" key="8">
    <source>
        <dbReference type="ARBA" id="ARBA00023136"/>
    </source>
</evidence>
<comment type="similarity">
    <text evidence="2">Belongs to the TonB-dependent receptor family. Hemoglobin/haptoglobin binding protein subfamily.</text>
</comment>
<evidence type="ECO:0000256" key="1">
    <source>
        <dbReference type="ARBA" id="ARBA00004571"/>
    </source>
</evidence>
<feature type="region of interest" description="Disordered" evidence="13">
    <location>
        <begin position="222"/>
        <end position="241"/>
    </location>
</feature>
<evidence type="ECO:0008006" key="19">
    <source>
        <dbReference type="Google" id="ProtNLM"/>
    </source>
</evidence>
<dbReference type="NCBIfam" id="TIGR01785">
    <property type="entry name" value="TonB-hemin"/>
    <property type="match status" value="1"/>
</dbReference>
<dbReference type="PROSITE" id="PS52016">
    <property type="entry name" value="TONB_DEPENDENT_REC_3"/>
    <property type="match status" value="1"/>
</dbReference>
<dbReference type="STRING" id="1137799.GZ78_21560"/>
<dbReference type="GO" id="GO:0009279">
    <property type="term" value="C:cell outer membrane"/>
    <property type="evidence" value="ECO:0007669"/>
    <property type="project" value="UniProtKB-SubCell"/>
</dbReference>
<keyword evidence="9" id="KW-0675">Receptor</keyword>
<evidence type="ECO:0000256" key="2">
    <source>
        <dbReference type="ARBA" id="ARBA00008143"/>
    </source>
</evidence>
<feature type="compositionally biased region" description="Basic and acidic residues" evidence="13">
    <location>
        <begin position="232"/>
        <end position="241"/>
    </location>
</feature>
<dbReference type="InterPro" id="IPR011276">
    <property type="entry name" value="TonB_haem/Hb_rcpt"/>
</dbReference>
<dbReference type="SUPFAM" id="SSF56935">
    <property type="entry name" value="Porins"/>
    <property type="match status" value="1"/>
</dbReference>
<evidence type="ECO:0000256" key="14">
    <source>
        <dbReference type="SAM" id="SignalP"/>
    </source>
</evidence>
<dbReference type="InterPro" id="IPR000531">
    <property type="entry name" value="Beta-barrel_TonB"/>
</dbReference>
<dbReference type="EMBL" id="JOKH01000005">
    <property type="protein sequence ID" value="KEQ16451.1"/>
    <property type="molecule type" value="Genomic_DNA"/>
</dbReference>
<dbReference type="InterPro" id="IPR012910">
    <property type="entry name" value="Plug_dom"/>
</dbReference>
<dbReference type="GO" id="GO:0015232">
    <property type="term" value="F:heme transmembrane transporter activity"/>
    <property type="evidence" value="ECO:0007669"/>
    <property type="project" value="InterPro"/>
</dbReference>
<evidence type="ECO:0000259" key="16">
    <source>
        <dbReference type="Pfam" id="PF07715"/>
    </source>
</evidence>
<dbReference type="InterPro" id="IPR010949">
    <property type="entry name" value="TonB_Hb/transfer/lactofer_rcpt"/>
</dbReference>
<gene>
    <name evidence="17" type="ORF">GZ78_21560</name>
</gene>
<dbReference type="Gene3D" id="2.170.130.10">
    <property type="entry name" value="TonB-dependent receptor, plug domain"/>
    <property type="match status" value="1"/>
</dbReference>
<dbReference type="CDD" id="cd01347">
    <property type="entry name" value="ligand_gated_channel"/>
    <property type="match status" value="1"/>
</dbReference>
<evidence type="ECO:0000256" key="13">
    <source>
        <dbReference type="SAM" id="MobiDB-lite"/>
    </source>
</evidence>
<protein>
    <recommendedName>
        <fullName evidence="19">TonB-dependent receptor</fullName>
    </recommendedName>
</protein>
<keyword evidence="10 11" id="KW-0998">Cell outer membrane</keyword>
<dbReference type="PANTHER" id="PTHR30069:SF29">
    <property type="entry name" value="HEMOGLOBIN AND HEMOGLOBIN-HAPTOGLOBIN-BINDING PROTEIN 1-RELATED"/>
    <property type="match status" value="1"/>
</dbReference>
<keyword evidence="18" id="KW-1185">Reference proteome</keyword>
<proteinExistence type="inferred from homology"/>
<feature type="signal peptide" evidence="14">
    <location>
        <begin position="1"/>
        <end position="25"/>
    </location>
</feature>
<dbReference type="PANTHER" id="PTHR30069">
    <property type="entry name" value="TONB-DEPENDENT OUTER MEMBRANE RECEPTOR"/>
    <property type="match status" value="1"/>
</dbReference>
<reference evidence="17 18" key="1">
    <citation type="submission" date="2014-06" db="EMBL/GenBank/DDBJ databases">
        <title>Whole Genome Sequences of Three Symbiotic Endozoicomonas Bacteria.</title>
        <authorList>
            <person name="Neave M.J."/>
            <person name="Apprill A."/>
            <person name="Voolstra C.R."/>
        </authorList>
    </citation>
    <scope>NUCLEOTIDE SEQUENCE [LARGE SCALE GENOMIC DNA]</scope>
    <source>
        <strain evidence="17 18">DSM 25634</strain>
    </source>
</reference>
<accession>A0A081NDC8</accession>
<keyword evidence="7 12" id="KW-0798">TonB box</keyword>
<keyword evidence="5 11" id="KW-0812">Transmembrane</keyword>
<name>A0A081NDC8_9GAMM</name>
<dbReference type="AlphaFoldDB" id="A0A081NDC8"/>
<keyword evidence="4 11" id="KW-1134">Transmembrane beta strand</keyword>
<evidence type="ECO:0000313" key="17">
    <source>
        <dbReference type="EMBL" id="KEQ16451.1"/>
    </source>
</evidence>
<evidence type="ECO:0000256" key="11">
    <source>
        <dbReference type="PROSITE-ProRule" id="PRU01360"/>
    </source>
</evidence>
<evidence type="ECO:0000256" key="4">
    <source>
        <dbReference type="ARBA" id="ARBA00022452"/>
    </source>
</evidence>
<dbReference type="eggNOG" id="COG4771">
    <property type="taxonomic scope" value="Bacteria"/>
</dbReference>
<dbReference type="Gene3D" id="2.40.170.20">
    <property type="entry name" value="TonB-dependent receptor, beta-barrel domain"/>
    <property type="match status" value="1"/>
</dbReference>
<dbReference type="RefSeq" id="WP_034840003.1">
    <property type="nucleotide sequence ID" value="NZ_JOKH01000005.1"/>
</dbReference>
<keyword evidence="6 14" id="KW-0732">Signal</keyword>
<dbReference type="NCBIfam" id="TIGR01786">
    <property type="entry name" value="TonB-hemlactrns"/>
    <property type="match status" value="1"/>
</dbReference>
<feature type="chain" id="PRO_5001760722" description="TonB-dependent receptor" evidence="14">
    <location>
        <begin position="26"/>
        <end position="762"/>
    </location>
</feature>
<evidence type="ECO:0000256" key="7">
    <source>
        <dbReference type="ARBA" id="ARBA00023077"/>
    </source>
</evidence>
<evidence type="ECO:0000256" key="10">
    <source>
        <dbReference type="ARBA" id="ARBA00023237"/>
    </source>
</evidence>
<comment type="subcellular location">
    <subcellularLocation>
        <location evidence="1 11">Cell outer membrane</location>
        <topology evidence="1 11">Multi-pass membrane protein</topology>
    </subcellularLocation>
</comment>
<dbReference type="InterPro" id="IPR039426">
    <property type="entry name" value="TonB-dep_rcpt-like"/>
</dbReference>
<evidence type="ECO:0000256" key="6">
    <source>
        <dbReference type="ARBA" id="ARBA00022729"/>
    </source>
</evidence>